<dbReference type="EMBL" id="KI913982">
    <property type="protein sequence ID" value="ETV95120.1"/>
    <property type="molecule type" value="Genomic_DNA"/>
</dbReference>
<dbReference type="AlphaFoldDB" id="A0A024TLT1"/>
<dbReference type="VEuPathDB" id="FungiDB:H310_11395"/>
<protein>
    <submittedName>
        <fullName evidence="1">Uncharacterized protein</fullName>
    </submittedName>
</protein>
<proteinExistence type="predicted"/>
<organism evidence="1">
    <name type="scientific">Aphanomyces invadans</name>
    <dbReference type="NCBI Taxonomy" id="157072"/>
    <lineage>
        <taxon>Eukaryota</taxon>
        <taxon>Sar</taxon>
        <taxon>Stramenopiles</taxon>
        <taxon>Oomycota</taxon>
        <taxon>Saprolegniomycetes</taxon>
        <taxon>Saprolegniales</taxon>
        <taxon>Verrucalvaceae</taxon>
        <taxon>Aphanomyces</taxon>
    </lineage>
</organism>
<dbReference type="RefSeq" id="XP_008876297.1">
    <property type="nucleotide sequence ID" value="XM_008878075.1"/>
</dbReference>
<sequence>MFHNQVPKPALDSNMTTDDGPAVASVAFIKRLCECKCPLFTKKYLRPHRTNGSKVLRCFPHCCPQHTESPFCVSSLGVRVAGSVDFLQHCIVLLHFEASYERPIVCGDLMDEHAIEIALRTETNPRGEWIPTQVVAVEDDHVVYEYNAEAESGWNYRWLGGSSTQQRRCWHCIKVTVVRDTLASYLGPVVQAYVLTRVQRATGPSHLRVIAIVQSPPFVVMSYRRACKSCQKKSTADPVLSATSREACECEGMYRLSDSHLDEIISTGATRMTILPDLDAASPRVATMGDASDPAVMERHLGLLYAALTNCTINVTTDAALIQFGLQRCRACGISNAQSLPQPPDMNTRILLALLRGRATSEEFLRRHAHSILDQDELFRLYEQWIAQVYANVCAVVADTQTSVADFFESLAAAAAAAPTPSHASPEAAATISSNGFEAFVAQLREVYLALDYAAPKPLSPSAELDGTWRFDASAFHITSTGWTASLLTVARSLSMGLGLSIVLSSTSLFVRSELALFSTIWSEFILDNTARVLQVFPNGESTMSTCADLMYGDYVGSRPQTNQVRLDLFCWPLEHTKHRTCYGIRLVFQAEASSRLHGQVEVQVAHNVVEQNTWNMTAAQRMDVLHRYELTTIARIAVGYTTAPSG</sequence>
<dbReference type="GeneID" id="20088445"/>
<name>A0A024TLT1_9STRA</name>
<reference evidence="1" key="1">
    <citation type="submission" date="2013-12" db="EMBL/GenBank/DDBJ databases">
        <title>The Genome Sequence of Aphanomyces invadans NJM9701.</title>
        <authorList>
            <consortium name="The Broad Institute Genomics Platform"/>
            <person name="Russ C."/>
            <person name="Tyler B."/>
            <person name="van West P."/>
            <person name="Dieguez-Uribeondo J."/>
            <person name="Young S.K."/>
            <person name="Zeng Q."/>
            <person name="Gargeya S."/>
            <person name="Fitzgerald M."/>
            <person name="Abouelleil A."/>
            <person name="Alvarado L."/>
            <person name="Chapman S.B."/>
            <person name="Gainer-Dewar J."/>
            <person name="Goldberg J."/>
            <person name="Griggs A."/>
            <person name="Gujja S."/>
            <person name="Hansen M."/>
            <person name="Howarth C."/>
            <person name="Imamovic A."/>
            <person name="Ireland A."/>
            <person name="Larimer J."/>
            <person name="McCowan C."/>
            <person name="Murphy C."/>
            <person name="Pearson M."/>
            <person name="Poon T.W."/>
            <person name="Priest M."/>
            <person name="Roberts A."/>
            <person name="Saif S."/>
            <person name="Shea T."/>
            <person name="Sykes S."/>
            <person name="Wortman J."/>
            <person name="Nusbaum C."/>
            <person name="Birren B."/>
        </authorList>
    </citation>
    <scope>NUCLEOTIDE SEQUENCE [LARGE SCALE GENOMIC DNA]</scope>
    <source>
        <strain evidence="1">NJM9701</strain>
    </source>
</reference>
<gene>
    <name evidence="1" type="ORF">H310_11395</name>
</gene>
<dbReference type="OrthoDB" id="78153at2759"/>
<accession>A0A024TLT1</accession>
<evidence type="ECO:0000313" key="1">
    <source>
        <dbReference type="EMBL" id="ETV95120.1"/>
    </source>
</evidence>